<keyword evidence="2" id="KW-1133">Transmembrane helix</keyword>
<keyword evidence="2" id="KW-0812">Transmembrane</keyword>
<evidence type="ECO:0000256" key="2">
    <source>
        <dbReference type="SAM" id="Phobius"/>
    </source>
</evidence>
<protein>
    <submittedName>
        <fullName evidence="4">Uncharacterized protein</fullName>
    </submittedName>
</protein>
<evidence type="ECO:0000313" key="5">
    <source>
        <dbReference type="Proteomes" id="UP000676565"/>
    </source>
</evidence>
<evidence type="ECO:0000256" key="3">
    <source>
        <dbReference type="SAM" id="SignalP"/>
    </source>
</evidence>
<keyword evidence="3" id="KW-0732">Signal</keyword>
<feature type="region of interest" description="Disordered" evidence="1">
    <location>
        <begin position="147"/>
        <end position="167"/>
    </location>
</feature>
<sequence length="825" mass="88373">MHQRVNGIGIALGLLMSAPGSALAQNESPSLRMDGLFPVGARTSLTDTWGTLRFGIDNLGPTAREARVVAYHLDRPDVQYCRDVWVPGNSRLTSWLTVGPPPVQASQLRRDIGYRLYERVNGEFRPVASRDPERLVSRAVPYRPRDPSTAVYLDAPDDPDGPEAVTAKGSTAGQTVLFARTFRHTRGLSEHLSIIIDRHLPPTVEAFDGIDQFVLAGNRLAADPAAGQTLRHWVLRGGTLWVMLDRVDPDVLAPVLGEAMRFQVAGRTGLTALRLRAPADPLAPEVQEFEQPVDLVRVQLSGSETVLFEANGWPAAFSQTVGRGRVVFTTLGARGWYRARGPRDGASRFEGTRDVPVALGAFDGLAIHLYPEPQPEPLRAEDLAPLLRAEIGYEVVGRGTASAILAAFVFGVLALGIGLRRSRAPERIGLFGPALAAATAGVFVAIGIASRSSVPPTAAAVAVVEVTPENGEASWRGLFGVYNPASGDLQLGAERGGAVDLDSTGLGGQTRQRVQTDLDAWHWENLAFPAGVRVGPFRSASRTGAATTARFGPNGLEGKLTIGTFKNPADALIFSKAGTVLTARVEADGSFRATSDDVLPADQYLPGTVLTDRQQRRQDVYRRLLARSSTSALPDRDRLFVWADTDDLPFAVEGAKRTVGMALLSLPIEFAPQRSGDSVTIPNGLIPHAAVIDGRSRRPMLEQSQPVQIPLRFQLPPSALPLTVERAVLTARVRAPARKFSVSGSADETAVPLFAATDPGGAIRVEITDTRVLRPDATGGVSLTLTVSERLGPDGRPNPVRIDEAEGKWHIEALGLEVVGRAGNP</sequence>
<gene>
    <name evidence="4" type="ORF">J8F10_34980</name>
</gene>
<accession>A0ABS5C3C8</accession>
<feature type="signal peptide" evidence="3">
    <location>
        <begin position="1"/>
        <end position="24"/>
    </location>
</feature>
<dbReference type="RefSeq" id="WP_210662543.1">
    <property type="nucleotide sequence ID" value="NZ_JAGKQQ010000002.1"/>
</dbReference>
<keyword evidence="5" id="KW-1185">Reference proteome</keyword>
<dbReference type="Proteomes" id="UP000676565">
    <property type="component" value="Unassembled WGS sequence"/>
</dbReference>
<dbReference type="EMBL" id="JAGKQQ010000002">
    <property type="protein sequence ID" value="MBP3960460.1"/>
    <property type="molecule type" value="Genomic_DNA"/>
</dbReference>
<feature type="chain" id="PRO_5046937151" evidence="3">
    <location>
        <begin position="25"/>
        <end position="825"/>
    </location>
</feature>
<name>A0ABS5C3C8_9BACT</name>
<dbReference type="SUPFAM" id="SSF52317">
    <property type="entry name" value="Class I glutamine amidotransferase-like"/>
    <property type="match status" value="1"/>
</dbReference>
<organism evidence="4 5">
    <name type="scientific">Gemmata palustris</name>
    <dbReference type="NCBI Taxonomy" id="2822762"/>
    <lineage>
        <taxon>Bacteria</taxon>
        <taxon>Pseudomonadati</taxon>
        <taxon>Planctomycetota</taxon>
        <taxon>Planctomycetia</taxon>
        <taxon>Gemmatales</taxon>
        <taxon>Gemmataceae</taxon>
        <taxon>Gemmata</taxon>
    </lineage>
</organism>
<proteinExistence type="predicted"/>
<keyword evidence="2" id="KW-0472">Membrane</keyword>
<feature type="transmembrane region" description="Helical" evidence="2">
    <location>
        <begin position="428"/>
        <end position="449"/>
    </location>
</feature>
<reference evidence="4 5" key="1">
    <citation type="submission" date="2021-04" db="EMBL/GenBank/DDBJ databases">
        <authorList>
            <person name="Ivanova A."/>
        </authorList>
    </citation>
    <scope>NUCLEOTIDE SEQUENCE [LARGE SCALE GENOMIC DNA]</scope>
    <source>
        <strain evidence="4 5">G18</strain>
    </source>
</reference>
<evidence type="ECO:0000256" key="1">
    <source>
        <dbReference type="SAM" id="MobiDB-lite"/>
    </source>
</evidence>
<evidence type="ECO:0000313" key="4">
    <source>
        <dbReference type="EMBL" id="MBP3960460.1"/>
    </source>
</evidence>
<dbReference type="InterPro" id="IPR029062">
    <property type="entry name" value="Class_I_gatase-like"/>
</dbReference>
<feature type="transmembrane region" description="Helical" evidence="2">
    <location>
        <begin position="395"/>
        <end position="416"/>
    </location>
</feature>
<comment type="caution">
    <text evidence="4">The sequence shown here is derived from an EMBL/GenBank/DDBJ whole genome shotgun (WGS) entry which is preliminary data.</text>
</comment>